<feature type="compositionally biased region" description="Basic residues" evidence="1">
    <location>
        <begin position="356"/>
        <end position="367"/>
    </location>
</feature>
<dbReference type="Proteomes" id="UP000297245">
    <property type="component" value="Unassembled WGS sequence"/>
</dbReference>
<feature type="compositionally biased region" description="Basic residues" evidence="1">
    <location>
        <begin position="313"/>
        <end position="327"/>
    </location>
</feature>
<feature type="compositionally biased region" description="Low complexity" evidence="1">
    <location>
        <begin position="218"/>
        <end position="233"/>
    </location>
</feature>
<accession>A0A4S8KJZ4</accession>
<dbReference type="PANTHER" id="PTHR13491:SF0">
    <property type="entry name" value="ZINC FINGER CCHC DOMAIN-CONTAINING PROTEIN 10"/>
    <property type="match status" value="1"/>
</dbReference>
<feature type="compositionally biased region" description="Low complexity" evidence="1">
    <location>
        <begin position="582"/>
        <end position="607"/>
    </location>
</feature>
<reference evidence="2 3" key="1">
    <citation type="journal article" date="2019" name="Nat. Ecol. Evol.">
        <title>Megaphylogeny resolves global patterns of mushroom evolution.</title>
        <authorList>
            <person name="Varga T."/>
            <person name="Krizsan K."/>
            <person name="Foldi C."/>
            <person name="Dima B."/>
            <person name="Sanchez-Garcia M."/>
            <person name="Sanchez-Ramirez S."/>
            <person name="Szollosi G.J."/>
            <person name="Szarkandi J.G."/>
            <person name="Papp V."/>
            <person name="Albert L."/>
            <person name="Andreopoulos W."/>
            <person name="Angelini C."/>
            <person name="Antonin V."/>
            <person name="Barry K.W."/>
            <person name="Bougher N.L."/>
            <person name="Buchanan P."/>
            <person name="Buyck B."/>
            <person name="Bense V."/>
            <person name="Catcheside P."/>
            <person name="Chovatia M."/>
            <person name="Cooper J."/>
            <person name="Damon W."/>
            <person name="Desjardin D."/>
            <person name="Finy P."/>
            <person name="Geml J."/>
            <person name="Haridas S."/>
            <person name="Hughes K."/>
            <person name="Justo A."/>
            <person name="Karasinski D."/>
            <person name="Kautmanova I."/>
            <person name="Kiss B."/>
            <person name="Kocsube S."/>
            <person name="Kotiranta H."/>
            <person name="LaButti K.M."/>
            <person name="Lechner B.E."/>
            <person name="Liimatainen K."/>
            <person name="Lipzen A."/>
            <person name="Lukacs Z."/>
            <person name="Mihaltcheva S."/>
            <person name="Morgado L.N."/>
            <person name="Niskanen T."/>
            <person name="Noordeloos M.E."/>
            <person name="Ohm R.A."/>
            <person name="Ortiz-Santana B."/>
            <person name="Ovrebo C."/>
            <person name="Racz N."/>
            <person name="Riley R."/>
            <person name="Savchenko A."/>
            <person name="Shiryaev A."/>
            <person name="Soop K."/>
            <person name="Spirin V."/>
            <person name="Szebenyi C."/>
            <person name="Tomsovsky M."/>
            <person name="Tulloss R.E."/>
            <person name="Uehling J."/>
            <person name="Grigoriev I.V."/>
            <person name="Vagvolgyi C."/>
            <person name="Papp T."/>
            <person name="Martin F.M."/>
            <person name="Miettinen O."/>
            <person name="Hibbett D.S."/>
            <person name="Nagy L.G."/>
        </authorList>
    </citation>
    <scope>NUCLEOTIDE SEQUENCE [LARGE SCALE GENOMIC DNA]</scope>
    <source>
        <strain evidence="2 3">CBS 962.96</strain>
    </source>
</reference>
<feature type="compositionally biased region" description="Basic residues" evidence="1">
    <location>
        <begin position="277"/>
        <end position="288"/>
    </location>
</feature>
<evidence type="ECO:0000313" key="2">
    <source>
        <dbReference type="EMBL" id="THU75779.1"/>
    </source>
</evidence>
<dbReference type="AlphaFoldDB" id="A0A4S8KJZ4"/>
<feature type="region of interest" description="Disordered" evidence="1">
    <location>
        <begin position="576"/>
        <end position="616"/>
    </location>
</feature>
<keyword evidence="3" id="KW-1185">Reference proteome</keyword>
<protein>
    <submittedName>
        <fullName evidence="2">Uncharacterized protein</fullName>
    </submittedName>
</protein>
<feature type="compositionally biased region" description="Low complexity" evidence="1">
    <location>
        <begin position="372"/>
        <end position="391"/>
    </location>
</feature>
<dbReference type="PANTHER" id="PTHR13491">
    <property type="entry name" value="ZCCHC10 PROTEIN"/>
    <property type="match status" value="1"/>
</dbReference>
<feature type="region of interest" description="Disordered" evidence="1">
    <location>
        <begin position="1"/>
        <end position="406"/>
    </location>
</feature>
<feature type="compositionally biased region" description="Polar residues" evidence="1">
    <location>
        <begin position="257"/>
        <end position="267"/>
    </location>
</feature>
<gene>
    <name evidence="2" type="ORF">K435DRAFT_880189</name>
</gene>
<dbReference type="InterPro" id="IPR039715">
    <property type="entry name" value="ZCCHC10"/>
</dbReference>
<sequence length="700" mass="76813">MTGLQPAITIPNRRNTRRTKARVLQDDQNQSRSPRPFPHTSEHEEQIGQESTAPLRPPSPPLSQREDTGTTRCPPLPSTSQHHALGRDVSDTSNSSAAPSKHGLHNRALPDRSKAHLPPTRSNASSSPGRSSSLSSVQSSPEPAQAQIPPGQVRGRADFNWVTPPPPRGCSLPPASPSLPLRQDRNATPGPSQNDFQWEPSVEATPPRRTDKGKGREVPAIPIRPVAPAVSPSRTLEQPPSSPAPARPSKRSRHRQPTGSPLVSMDQSPRSPAPARPSKRTRRKHHTAHVGDKRPLQLSPEAPVSQPPVRTCHPSKKLKTSRKKHIHTQVYSSDSSSSSSSSSSSHSPPQKGDVVKRKKRRTRSSRRKPMDSDSSSSSRSSSPSSQSTDSRSASDSDDQRTIVPFRASSYTPHELVARTLSKGWKETMPLTLFCSRLMKNFSPVLQKSTNSVTGPPLVSLNEGDLVEIAKGYQIAISGFFKYKKNSRVGGATSTRIGQMFHDLFAAVVARKDYHEKFPTWIHYLQTTIRSWETSPGRLGLDISSIDKSSFRRYHDHITDRKKEFVGKLPPGSMSYLTHEASSSRSSSFPFPESSRSSSRAQRPPTSSNSRNQANPSSDSLACWLCGSRSHHHRFHQPSNSDFLSKRGRVYLDSQNRAYCIAFNGNGCSTPNCKYEHLCGRCGSGDHNSQAHASGRSAGNH</sequence>
<evidence type="ECO:0000256" key="1">
    <source>
        <dbReference type="SAM" id="MobiDB-lite"/>
    </source>
</evidence>
<feature type="compositionally biased region" description="Low complexity" evidence="1">
    <location>
        <begin position="332"/>
        <end position="347"/>
    </location>
</feature>
<name>A0A4S8KJZ4_DENBC</name>
<evidence type="ECO:0000313" key="3">
    <source>
        <dbReference type="Proteomes" id="UP000297245"/>
    </source>
</evidence>
<organism evidence="2 3">
    <name type="scientific">Dendrothele bispora (strain CBS 962.96)</name>
    <dbReference type="NCBI Taxonomy" id="1314807"/>
    <lineage>
        <taxon>Eukaryota</taxon>
        <taxon>Fungi</taxon>
        <taxon>Dikarya</taxon>
        <taxon>Basidiomycota</taxon>
        <taxon>Agaricomycotina</taxon>
        <taxon>Agaricomycetes</taxon>
        <taxon>Agaricomycetidae</taxon>
        <taxon>Agaricales</taxon>
        <taxon>Agaricales incertae sedis</taxon>
        <taxon>Dendrothele</taxon>
    </lineage>
</organism>
<feature type="compositionally biased region" description="Low complexity" evidence="1">
    <location>
        <begin position="122"/>
        <end position="140"/>
    </location>
</feature>
<proteinExistence type="predicted"/>
<dbReference type="EMBL" id="ML181545">
    <property type="protein sequence ID" value="THU75779.1"/>
    <property type="molecule type" value="Genomic_DNA"/>
</dbReference>
<feature type="compositionally biased region" description="Basic and acidic residues" evidence="1">
    <location>
        <begin position="206"/>
        <end position="217"/>
    </location>
</feature>